<accession>A0A672PSK2</accession>
<protein>
    <recommendedName>
        <fullName evidence="4">Selenoprotein F/M domain-containing protein</fullName>
    </recommendedName>
</protein>
<evidence type="ECO:0000313" key="2">
    <source>
        <dbReference type="Ensembl" id="ENSSGRP00000066826.1"/>
    </source>
</evidence>
<evidence type="ECO:0000256" key="1">
    <source>
        <dbReference type="SAM" id="MobiDB-lite"/>
    </source>
</evidence>
<name>A0A672PSK2_SINGR</name>
<proteinExistence type="predicted"/>
<reference evidence="2" key="1">
    <citation type="submission" date="2025-08" db="UniProtKB">
        <authorList>
            <consortium name="Ensembl"/>
        </authorList>
    </citation>
    <scope>IDENTIFICATION</scope>
</reference>
<reference evidence="2" key="2">
    <citation type="submission" date="2025-09" db="UniProtKB">
        <authorList>
            <consortium name="Ensembl"/>
        </authorList>
    </citation>
    <scope>IDENTIFICATION</scope>
</reference>
<dbReference type="InParanoid" id="A0A672PSK2"/>
<dbReference type="FunCoup" id="A0A672PSK2">
    <property type="interactions" value="764"/>
</dbReference>
<evidence type="ECO:0000313" key="3">
    <source>
        <dbReference type="Proteomes" id="UP000472262"/>
    </source>
</evidence>
<dbReference type="Ensembl" id="ENSSGRT00000071237.1">
    <property type="protein sequence ID" value="ENSSGRP00000066826.1"/>
    <property type="gene ID" value="ENSSGRG00000034338.1"/>
</dbReference>
<dbReference type="Proteomes" id="UP000472262">
    <property type="component" value="Unassembled WGS sequence"/>
</dbReference>
<dbReference type="SUPFAM" id="SSF52833">
    <property type="entry name" value="Thioredoxin-like"/>
    <property type="match status" value="1"/>
</dbReference>
<dbReference type="InterPro" id="IPR038219">
    <property type="entry name" value="Sep15/SelM_sf"/>
</dbReference>
<dbReference type="InterPro" id="IPR036249">
    <property type="entry name" value="Thioredoxin-like_sf"/>
</dbReference>
<organism evidence="2 3">
    <name type="scientific">Sinocyclocheilus grahami</name>
    <name type="common">Dianchi golden-line fish</name>
    <name type="synonym">Barbus grahami</name>
    <dbReference type="NCBI Taxonomy" id="75366"/>
    <lineage>
        <taxon>Eukaryota</taxon>
        <taxon>Metazoa</taxon>
        <taxon>Chordata</taxon>
        <taxon>Craniata</taxon>
        <taxon>Vertebrata</taxon>
        <taxon>Euteleostomi</taxon>
        <taxon>Actinopterygii</taxon>
        <taxon>Neopterygii</taxon>
        <taxon>Teleostei</taxon>
        <taxon>Ostariophysi</taxon>
        <taxon>Cypriniformes</taxon>
        <taxon>Cyprinidae</taxon>
        <taxon>Cyprininae</taxon>
        <taxon>Sinocyclocheilus</taxon>
    </lineage>
</organism>
<evidence type="ECO:0008006" key="4">
    <source>
        <dbReference type="Google" id="ProtNLM"/>
    </source>
</evidence>
<dbReference type="Gene3D" id="3.40.30.50">
    <property type="entry name" value="Sep15/SelM thioredoxin-like domain, active-site redox motif"/>
    <property type="match status" value="1"/>
</dbReference>
<feature type="region of interest" description="Disordered" evidence="1">
    <location>
        <begin position="52"/>
        <end position="96"/>
    </location>
</feature>
<keyword evidence="3" id="KW-1185">Reference proteome</keyword>
<dbReference type="OMA" id="LENVHRM"/>
<sequence>CIFLQSFVSRCFHSLLTFHFPPDLYSRIPLSEMTRTEINKLLETLGFYKKENPEDQVPEEFRFAPAKDSPFEGQSTSPPPKTDTDQSEADSQHTDL</sequence>
<dbReference type="AlphaFoldDB" id="A0A672PSK2"/>